<dbReference type="InterPro" id="IPR002545">
    <property type="entry name" value="CheW-lke_dom"/>
</dbReference>
<keyword evidence="6" id="KW-1185">Reference proteome</keyword>
<evidence type="ECO:0000256" key="2">
    <source>
        <dbReference type="ARBA" id="ARBA00021483"/>
    </source>
</evidence>
<dbReference type="Gene3D" id="2.40.50.180">
    <property type="entry name" value="CheA-289, Domain 4"/>
    <property type="match status" value="1"/>
</dbReference>
<dbReference type="InterPro" id="IPR036061">
    <property type="entry name" value="CheW-like_dom_sf"/>
</dbReference>
<feature type="domain" description="CheW-like" evidence="4">
    <location>
        <begin position="18"/>
        <end position="158"/>
    </location>
</feature>
<reference evidence="5 6" key="1">
    <citation type="submission" date="2010-12" db="EMBL/GenBank/DDBJ databases">
        <title>Complete sequence of Ethanoligenens harbinense YUAN-3.</title>
        <authorList>
            <person name="Lucas S."/>
            <person name="Copeland A."/>
            <person name="Lapidus A."/>
            <person name="Cheng J.-F."/>
            <person name="Bruce D."/>
            <person name="Goodwin L."/>
            <person name="Pitluck S."/>
            <person name="Chertkov O."/>
            <person name="Misra M."/>
            <person name="Detter J.C."/>
            <person name="Han C."/>
            <person name="Tapia R."/>
            <person name="Land M."/>
            <person name="Hauser L."/>
            <person name="Jeffries C."/>
            <person name="Kyrpides N."/>
            <person name="Ivanova N."/>
            <person name="Mikhailova N."/>
            <person name="Wang A."/>
            <person name="Mouttaki H."/>
            <person name="He Z."/>
            <person name="Zhou J."/>
            <person name="Hemme C.L."/>
            <person name="Woyke T."/>
        </authorList>
    </citation>
    <scope>NUCLEOTIDE SEQUENCE [LARGE SCALE GENOMIC DNA]</scope>
    <source>
        <strain evidence="6">DSM 18485 / JCM 12961 / CGMCC 1.5033 / YUAN-3</strain>
    </source>
</reference>
<evidence type="ECO:0000313" key="6">
    <source>
        <dbReference type="Proteomes" id="UP000001551"/>
    </source>
</evidence>
<evidence type="ECO:0000256" key="3">
    <source>
        <dbReference type="ARBA" id="ARBA00022490"/>
    </source>
</evidence>
<gene>
    <name evidence="5" type="ordered locus">Ethha_2545</name>
</gene>
<proteinExistence type="predicted"/>
<comment type="subcellular location">
    <subcellularLocation>
        <location evidence="1">Cytoplasm</location>
    </subcellularLocation>
</comment>
<dbReference type="KEGG" id="eha:Ethha_2545"/>
<dbReference type="EMBL" id="CP002400">
    <property type="protein sequence ID" value="ADU28038.1"/>
    <property type="molecule type" value="Genomic_DNA"/>
</dbReference>
<dbReference type="GO" id="GO:0006935">
    <property type="term" value="P:chemotaxis"/>
    <property type="evidence" value="ECO:0007669"/>
    <property type="project" value="InterPro"/>
</dbReference>
<evidence type="ECO:0000256" key="1">
    <source>
        <dbReference type="ARBA" id="ARBA00004496"/>
    </source>
</evidence>
<dbReference type="AlphaFoldDB" id="E6U6G8"/>
<sequence length="166" mass="18471">MENTEKQMAVAGEEDTQRGKYLTFELDRETFGIEIRFVTEIIGIQPVTFVPEVPDYVKGIINLRGQVIPVIDIRLKFKKEPIPYNDRTCIIVIDIEDISIGLIVDSVAEVVTVGDENVVPPPSYKTGFQNRYIKGIGKVGAAVVLLLDCRKLVSNEDMETISSAAQ</sequence>
<dbReference type="InterPro" id="IPR039315">
    <property type="entry name" value="CheW"/>
</dbReference>
<accession>E6U6G8</accession>
<dbReference type="eggNOG" id="COG0835">
    <property type="taxonomic scope" value="Bacteria"/>
</dbReference>
<dbReference type="PANTHER" id="PTHR22617:SF45">
    <property type="entry name" value="CHEMOTAXIS PROTEIN CHEW"/>
    <property type="match status" value="1"/>
</dbReference>
<evidence type="ECO:0000259" key="4">
    <source>
        <dbReference type="PROSITE" id="PS50851"/>
    </source>
</evidence>
<dbReference type="SUPFAM" id="SSF50341">
    <property type="entry name" value="CheW-like"/>
    <property type="match status" value="1"/>
</dbReference>
<keyword evidence="3" id="KW-0963">Cytoplasm</keyword>
<dbReference type="PANTHER" id="PTHR22617">
    <property type="entry name" value="CHEMOTAXIS SENSOR HISTIDINE KINASE-RELATED"/>
    <property type="match status" value="1"/>
</dbReference>
<dbReference type="SMART" id="SM00260">
    <property type="entry name" value="CheW"/>
    <property type="match status" value="1"/>
</dbReference>
<dbReference type="RefSeq" id="WP_013486381.1">
    <property type="nucleotide sequence ID" value="NC_014828.1"/>
</dbReference>
<dbReference type="GO" id="GO:0005829">
    <property type="term" value="C:cytosol"/>
    <property type="evidence" value="ECO:0007669"/>
    <property type="project" value="TreeGrafter"/>
</dbReference>
<evidence type="ECO:0000313" key="5">
    <source>
        <dbReference type="EMBL" id="ADU28038.1"/>
    </source>
</evidence>
<dbReference type="PROSITE" id="PS50851">
    <property type="entry name" value="CHEW"/>
    <property type="match status" value="1"/>
</dbReference>
<name>E6U6G8_ETHHY</name>
<dbReference type="Pfam" id="PF01584">
    <property type="entry name" value="CheW"/>
    <property type="match status" value="1"/>
</dbReference>
<dbReference type="STRING" id="663278.Ethha_2545"/>
<dbReference type="GO" id="GO:0007165">
    <property type="term" value="P:signal transduction"/>
    <property type="evidence" value="ECO:0007669"/>
    <property type="project" value="InterPro"/>
</dbReference>
<dbReference type="Gene3D" id="2.30.30.40">
    <property type="entry name" value="SH3 Domains"/>
    <property type="match status" value="1"/>
</dbReference>
<dbReference type="HOGENOM" id="CLU_048995_3_1_9"/>
<dbReference type="Proteomes" id="UP000001551">
    <property type="component" value="Chromosome"/>
</dbReference>
<protein>
    <recommendedName>
        <fullName evidence="2">Chemotaxis protein CheW</fullName>
    </recommendedName>
</protein>
<organism evidence="5 6">
    <name type="scientific">Ethanoligenens harbinense (strain DSM 18485 / JCM 12961 / CGMCC 1.5033 / YUAN-3)</name>
    <dbReference type="NCBI Taxonomy" id="663278"/>
    <lineage>
        <taxon>Bacteria</taxon>
        <taxon>Bacillati</taxon>
        <taxon>Bacillota</taxon>
        <taxon>Clostridia</taxon>
        <taxon>Eubacteriales</taxon>
        <taxon>Oscillospiraceae</taxon>
        <taxon>Ethanoligenens</taxon>
    </lineage>
</organism>